<reference evidence="9 10" key="1">
    <citation type="journal article" date="2016" name="Mol. Biol. Evol.">
        <title>Comparative Genomics of Early-Diverging Mushroom-Forming Fungi Provides Insights into the Origins of Lignocellulose Decay Capabilities.</title>
        <authorList>
            <person name="Nagy L.G."/>
            <person name="Riley R."/>
            <person name="Tritt A."/>
            <person name="Adam C."/>
            <person name="Daum C."/>
            <person name="Floudas D."/>
            <person name="Sun H."/>
            <person name="Yadav J.S."/>
            <person name="Pangilinan J."/>
            <person name="Larsson K.H."/>
            <person name="Matsuura K."/>
            <person name="Barry K."/>
            <person name="Labutti K."/>
            <person name="Kuo R."/>
            <person name="Ohm R.A."/>
            <person name="Bhattacharya S.S."/>
            <person name="Shirouzu T."/>
            <person name="Yoshinaga Y."/>
            <person name="Martin F.M."/>
            <person name="Grigoriev I.V."/>
            <person name="Hibbett D.S."/>
        </authorList>
    </citation>
    <scope>NUCLEOTIDE SEQUENCE [LARGE SCALE GENOMIC DNA]</scope>
    <source>
        <strain evidence="9 10">CBS 109695</strain>
    </source>
</reference>
<evidence type="ECO:0000256" key="8">
    <source>
        <dbReference type="SAM" id="Phobius"/>
    </source>
</evidence>
<dbReference type="InterPro" id="IPR004254">
    <property type="entry name" value="AdipoR/HlyIII-related"/>
</dbReference>
<keyword evidence="6" id="KW-0175">Coiled coil</keyword>
<evidence type="ECO:0000256" key="3">
    <source>
        <dbReference type="ARBA" id="ARBA00022989"/>
    </source>
</evidence>
<feature type="coiled-coil region" evidence="6">
    <location>
        <begin position="232"/>
        <end position="266"/>
    </location>
</feature>
<accession>A0A166F6J0</accession>
<dbReference type="GO" id="GO:0038023">
    <property type="term" value="F:signaling receptor activity"/>
    <property type="evidence" value="ECO:0007669"/>
    <property type="project" value="TreeGrafter"/>
</dbReference>
<keyword evidence="10" id="KW-1185">Reference proteome</keyword>
<dbReference type="OrthoDB" id="5585746at2759"/>
<dbReference type="STRING" id="436010.A0A166F6J0"/>
<feature type="transmembrane region" description="Helical" evidence="8">
    <location>
        <begin position="435"/>
        <end position="457"/>
    </location>
</feature>
<keyword evidence="3 8" id="KW-1133">Transmembrane helix</keyword>
<dbReference type="GO" id="GO:0046872">
    <property type="term" value="F:metal ion binding"/>
    <property type="evidence" value="ECO:0007669"/>
    <property type="project" value="UniProtKB-KW"/>
</dbReference>
<evidence type="ECO:0000256" key="2">
    <source>
        <dbReference type="ARBA" id="ARBA00022692"/>
    </source>
</evidence>
<evidence type="ECO:0000256" key="5">
    <source>
        <dbReference type="PIRSR" id="PIRSR604254-1"/>
    </source>
</evidence>
<keyword evidence="5" id="KW-0479">Metal-binding</keyword>
<evidence type="ECO:0000313" key="9">
    <source>
        <dbReference type="EMBL" id="KZP16491.1"/>
    </source>
</evidence>
<feature type="transmembrane region" description="Helical" evidence="8">
    <location>
        <begin position="505"/>
        <end position="522"/>
    </location>
</feature>
<keyword evidence="5" id="KW-0862">Zinc</keyword>
<gene>
    <name evidence="9" type="ORF">FIBSPDRAFT_831730</name>
</gene>
<comment type="subcellular location">
    <subcellularLocation>
        <location evidence="1">Membrane</location>
        <topology evidence="1">Multi-pass membrane protein</topology>
    </subcellularLocation>
</comment>
<keyword evidence="4 8" id="KW-0472">Membrane</keyword>
<feature type="transmembrane region" description="Helical" evidence="8">
    <location>
        <begin position="376"/>
        <end position="397"/>
    </location>
</feature>
<evidence type="ECO:0000256" key="6">
    <source>
        <dbReference type="SAM" id="Coils"/>
    </source>
</evidence>
<name>A0A166F6J0_9AGAM</name>
<evidence type="ECO:0000256" key="1">
    <source>
        <dbReference type="ARBA" id="ARBA00004141"/>
    </source>
</evidence>
<feature type="transmembrane region" description="Helical" evidence="8">
    <location>
        <begin position="463"/>
        <end position="484"/>
    </location>
</feature>
<organism evidence="9 10">
    <name type="scientific">Athelia psychrophila</name>
    <dbReference type="NCBI Taxonomy" id="1759441"/>
    <lineage>
        <taxon>Eukaryota</taxon>
        <taxon>Fungi</taxon>
        <taxon>Dikarya</taxon>
        <taxon>Basidiomycota</taxon>
        <taxon>Agaricomycotina</taxon>
        <taxon>Agaricomycetes</taxon>
        <taxon>Agaricomycetidae</taxon>
        <taxon>Atheliales</taxon>
        <taxon>Atheliaceae</taxon>
        <taxon>Athelia</taxon>
    </lineage>
</organism>
<dbReference type="EMBL" id="KV417592">
    <property type="protein sequence ID" value="KZP16491.1"/>
    <property type="molecule type" value="Genomic_DNA"/>
</dbReference>
<dbReference type="AlphaFoldDB" id="A0A166F6J0"/>
<feature type="binding site" evidence="5">
    <location>
        <position position="359"/>
    </location>
    <ligand>
        <name>Zn(2+)</name>
        <dbReference type="ChEBI" id="CHEBI:29105"/>
    </ligand>
</feature>
<protein>
    <submittedName>
        <fullName evidence="9">HlyIII-domain-containing protein</fullName>
    </submittedName>
</protein>
<proteinExistence type="predicted"/>
<evidence type="ECO:0000256" key="7">
    <source>
        <dbReference type="SAM" id="MobiDB-lite"/>
    </source>
</evidence>
<feature type="binding site" evidence="5">
    <location>
        <position position="514"/>
    </location>
    <ligand>
        <name>Zn(2+)</name>
        <dbReference type="ChEBI" id="CHEBI:29105"/>
    </ligand>
</feature>
<dbReference type="GO" id="GO:0006882">
    <property type="term" value="P:intracellular zinc ion homeostasis"/>
    <property type="evidence" value="ECO:0007669"/>
    <property type="project" value="TreeGrafter"/>
</dbReference>
<feature type="binding site" evidence="5">
    <location>
        <position position="510"/>
    </location>
    <ligand>
        <name>Zn(2+)</name>
        <dbReference type="ChEBI" id="CHEBI:29105"/>
    </ligand>
</feature>
<dbReference type="PANTHER" id="PTHR20855:SF97">
    <property type="entry name" value="ADIPOR-LIKE RECEPTOR IZH3-RELATED"/>
    <property type="match status" value="1"/>
</dbReference>
<feature type="transmembrane region" description="Helical" evidence="8">
    <location>
        <begin position="403"/>
        <end position="423"/>
    </location>
</feature>
<dbReference type="GO" id="GO:0016020">
    <property type="term" value="C:membrane"/>
    <property type="evidence" value="ECO:0007669"/>
    <property type="project" value="UniProtKB-SubCell"/>
</dbReference>
<dbReference type="Pfam" id="PF03006">
    <property type="entry name" value="HlyIII"/>
    <property type="match status" value="1"/>
</dbReference>
<dbReference type="PANTHER" id="PTHR20855">
    <property type="entry name" value="ADIPOR/PROGESTIN RECEPTOR-RELATED"/>
    <property type="match status" value="1"/>
</dbReference>
<keyword evidence="2 8" id="KW-0812">Transmembrane</keyword>
<feature type="region of interest" description="Disordered" evidence="7">
    <location>
        <begin position="1"/>
        <end position="28"/>
    </location>
</feature>
<dbReference type="Proteomes" id="UP000076532">
    <property type="component" value="Unassembled WGS sequence"/>
</dbReference>
<feature type="transmembrane region" description="Helical" evidence="8">
    <location>
        <begin position="343"/>
        <end position="364"/>
    </location>
</feature>
<evidence type="ECO:0000256" key="4">
    <source>
        <dbReference type="ARBA" id="ARBA00023136"/>
    </source>
</evidence>
<evidence type="ECO:0000313" key="10">
    <source>
        <dbReference type="Proteomes" id="UP000076532"/>
    </source>
</evidence>
<sequence length="537" mass="59840">MSTTTATQTGTRPNLKKRRFTTTDSPKRRAGQQLAVICHPLPQSLEALDLSTASAKQTLASLRFLILSYLADLEASLSSFPVDTPVSDFSVAKSLMPTNGGVSDARAWAQDALEMLDQLRTDVRSHLPEFHLADISVESVRAHLPELPDASVALSRLPHMDDVLSHLPEFHLADMSAHLDDVRERFAHLDFQPLHYIPNLCEGLQSLHTHLSSLELPDVSGSNCLLSGLVDALLSSELAEELKEDAEEAEDLLLTAVKEIKNAVQRSLHGAELIQYDDLPQKWRNNKYVNRGYRFIPLNKWPLIIRSVFSLHNEFLNIHTHLIPLVAWSAALLTLPSDPVETAYIFFALVCLFCSVIWHTMTGCAHQKGMDLCARVDYVGIGWLIAASVGTVAHYGFRCYPHIGHIFMSLCLMSGIAGSVFPFMDWFNQRKHKGWRIVFFVSLAFTAVGPLAALAYLHGIEKMHAFAAPVAPSILSYIVGLVFYATHVPERYITGYKFSRWLENVGLTSHAIWHMFIVLAISQHKFAISHMRGGIAC</sequence>
<feature type="compositionally biased region" description="Polar residues" evidence="7">
    <location>
        <begin position="1"/>
        <end position="12"/>
    </location>
</feature>